<dbReference type="GO" id="GO:0016020">
    <property type="term" value="C:membrane"/>
    <property type="evidence" value="ECO:0007669"/>
    <property type="project" value="UniProtKB-SubCell"/>
</dbReference>
<dbReference type="AlphaFoldDB" id="A0A9D4VN33"/>
<dbReference type="PANTHER" id="PTHR31218">
    <property type="entry name" value="WAT1-RELATED PROTEIN"/>
    <property type="match status" value="1"/>
</dbReference>
<dbReference type="SUPFAM" id="SSF103481">
    <property type="entry name" value="Multidrug resistance efflux transporter EmrE"/>
    <property type="match status" value="1"/>
</dbReference>
<evidence type="ECO:0000256" key="4">
    <source>
        <dbReference type="ARBA" id="ARBA00022989"/>
    </source>
</evidence>
<proteinExistence type="inferred from homology"/>
<feature type="domain" description="EamA" evidence="7">
    <location>
        <begin position="59"/>
        <end position="196"/>
    </location>
</feature>
<keyword evidence="4 6" id="KW-1133">Transmembrane helix</keyword>
<feature type="transmembrane region" description="Helical" evidence="6">
    <location>
        <begin position="178"/>
        <end position="196"/>
    </location>
</feature>
<evidence type="ECO:0000256" key="5">
    <source>
        <dbReference type="ARBA" id="ARBA00023136"/>
    </source>
</evidence>
<organism evidence="8 9">
    <name type="scientific">Pisum sativum</name>
    <name type="common">Garden pea</name>
    <name type="synonym">Lathyrus oleraceus</name>
    <dbReference type="NCBI Taxonomy" id="3888"/>
    <lineage>
        <taxon>Eukaryota</taxon>
        <taxon>Viridiplantae</taxon>
        <taxon>Streptophyta</taxon>
        <taxon>Embryophyta</taxon>
        <taxon>Tracheophyta</taxon>
        <taxon>Spermatophyta</taxon>
        <taxon>Magnoliopsida</taxon>
        <taxon>eudicotyledons</taxon>
        <taxon>Gunneridae</taxon>
        <taxon>Pentapetalae</taxon>
        <taxon>rosids</taxon>
        <taxon>fabids</taxon>
        <taxon>Fabales</taxon>
        <taxon>Fabaceae</taxon>
        <taxon>Papilionoideae</taxon>
        <taxon>50 kb inversion clade</taxon>
        <taxon>NPAAA clade</taxon>
        <taxon>Hologalegina</taxon>
        <taxon>IRL clade</taxon>
        <taxon>Fabeae</taxon>
        <taxon>Lathyrus</taxon>
    </lineage>
</organism>
<dbReference type="Pfam" id="PF00892">
    <property type="entry name" value="EamA"/>
    <property type="match status" value="1"/>
</dbReference>
<evidence type="ECO:0000259" key="7">
    <source>
        <dbReference type="Pfam" id="PF00892"/>
    </source>
</evidence>
<feature type="transmembrane region" description="Helical" evidence="6">
    <location>
        <begin position="9"/>
        <end position="26"/>
    </location>
</feature>
<comment type="caution">
    <text evidence="8">The sequence shown here is derived from an EMBL/GenBank/DDBJ whole genome shotgun (WGS) entry which is preliminary data.</text>
</comment>
<accession>A0A9D4VN33</accession>
<protein>
    <recommendedName>
        <fullName evidence="6">WAT1-related protein</fullName>
    </recommendedName>
</protein>
<feature type="transmembrane region" description="Helical" evidence="6">
    <location>
        <begin position="57"/>
        <end position="75"/>
    </location>
</feature>
<keyword evidence="9" id="KW-1185">Reference proteome</keyword>
<evidence type="ECO:0000256" key="3">
    <source>
        <dbReference type="ARBA" id="ARBA00022692"/>
    </source>
</evidence>
<evidence type="ECO:0000256" key="2">
    <source>
        <dbReference type="ARBA" id="ARBA00007635"/>
    </source>
</evidence>
<comment type="subcellular location">
    <subcellularLocation>
        <location evidence="1 6">Membrane</location>
        <topology evidence="1 6">Multi-pass membrane protein</topology>
    </subcellularLocation>
</comment>
<evidence type="ECO:0000256" key="1">
    <source>
        <dbReference type="ARBA" id="ARBA00004141"/>
    </source>
</evidence>
<feature type="transmembrane region" description="Helical" evidence="6">
    <location>
        <begin position="87"/>
        <end position="107"/>
    </location>
</feature>
<evidence type="ECO:0000256" key="6">
    <source>
        <dbReference type="RuleBase" id="RU363077"/>
    </source>
</evidence>
<feature type="transmembrane region" description="Helical" evidence="6">
    <location>
        <begin position="153"/>
        <end position="172"/>
    </location>
</feature>
<feature type="transmembrane region" description="Helical" evidence="6">
    <location>
        <begin position="127"/>
        <end position="146"/>
    </location>
</feature>
<dbReference type="Proteomes" id="UP001058974">
    <property type="component" value="Chromosome 7"/>
</dbReference>
<dbReference type="InterPro" id="IPR030184">
    <property type="entry name" value="WAT1-related"/>
</dbReference>
<evidence type="ECO:0000313" key="9">
    <source>
        <dbReference type="Proteomes" id="UP001058974"/>
    </source>
</evidence>
<gene>
    <name evidence="8" type="ORF">KIW84_072457</name>
</gene>
<dbReference type="Gramene" id="Psat07G0245700-T4">
    <property type="protein sequence ID" value="KAI5385864.1"/>
    <property type="gene ID" value="KIW84_072457"/>
</dbReference>
<sequence>MGTIAGKMKILGTITGVVGSMILIFFKGEEINIWNVHINLLHNSNTGATNYDSTKNVVGVLCGFGSCFSLSLWLIIQAKMSKEYPSYYSSTALMTLMGAIQATLFALCVEKDWSQWKLGWSFRLLTAAYSGIVTSGLVFIVTAWCVKKKGPVYASAFNPLNLLVIAIAASLLLDETLYVGSVIGGVLIVGGLYMVLWGKSKETNIIAPEFEGSTEVVVMSSTTTDHDLVTPATVAAPNTRIAT</sequence>
<name>A0A9D4VN33_PEA</name>
<keyword evidence="5 6" id="KW-0472">Membrane</keyword>
<dbReference type="EMBL" id="JAMSHJ010000007">
    <property type="protein sequence ID" value="KAI5385864.1"/>
    <property type="molecule type" value="Genomic_DNA"/>
</dbReference>
<dbReference type="InterPro" id="IPR037185">
    <property type="entry name" value="EmrE-like"/>
</dbReference>
<reference evidence="8 9" key="1">
    <citation type="journal article" date="2022" name="Nat. Genet.">
        <title>Improved pea reference genome and pan-genome highlight genomic features and evolutionary characteristics.</title>
        <authorList>
            <person name="Yang T."/>
            <person name="Liu R."/>
            <person name="Luo Y."/>
            <person name="Hu S."/>
            <person name="Wang D."/>
            <person name="Wang C."/>
            <person name="Pandey M.K."/>
            <person name="Ge S."/>
            <person name="Xu Q."/>
            <person name="Li N."/>
            <person name="Li G."/>
            <person name="Huang Y."/>
            <person name="Saxena R.K."/>
            <person name="Ji Y."/>
            <person name="Li M."/>
            <person name="Yan X."/>
            <person name="He Y."/>
            <person name="Liu Y."/>
            <person name="Wang X."/>
            <person name="Xiang C."/>
            <person name="Varshney R.K."/>
            <person name="Ding H."/>
            <person name="Gao S."/>
            <person name="Zong X."/>
        </authorList>
    </citation>
    <scope>NUCLEOTIDE SEQUENCE [LARGE SCALE GENOMIC DNA]</scope>
    <source>
        <strain evidence="8 9">cv. Zhongwan 6</strain>
    </source>
</reference>
<dbReference type="InterPro" id="IPR000620">
    <property type="entry name" value="EamA_dom"/>
</dbReference>
<evidence type="ECO:0000313" key="8">
    <source>
        <dbReference type="EMBL" id="KAI5385864.1"/>
    </source>
</evidence>
<comment type="similarity">
    <text evidence="2 6">Belongs to the drug/metabolite transporter (DMT) superfamily. Plant drug/metabolite exporter (P-DME) (TC 2.A.7.4) family.</text>
</comment>
<keyword evidence="3 6" id="KW-0812">Transmembrane</keyword>
<dbReference type="GO" id="GO:0022857">
    <property type="term" value="F:transmembrane transporter activity"/>
    <property type="evidence" value="ECO:0007669"/>
    <property type="project" value="InterPro"/>
</dbReference>